<comment type="subcellular location">
    <subcellularLocation>
        <location evidence="1">Cytoplasm</location>
        <location evidence="1">Cytoskeleton</location>
    </subcellularLocation>
</comment>
<dbReference type="GO" id="GO:0000278">
    <property type="term" value="P:mitotic cell cycle"/>
    <property type="evidence" value="ECO:0007669"/>
    <property type="project" value="TreeGrafter"/>
</dbReference>
<evidence type="ECO:0000256" key="4">
    <source>
        <dbReference type="ARBA" id="ARBA00023212"/>
    </source>
</evidence>
<dbReference type="GO" id="GO:0007018">
    <property type="term" value="P:microtubule-based movement"/>
    <property type="evidence" value="ECO:0007669"/>
    <property type="project" value="InterPro"/>
</dbReference>
<protein>
    <submittedName>
        <fullName evidence="6">Kinesin KIF3A</fullName>
    </submittedName>
</protein>
<feature type="binding site" evidence="5">
    <location>
        <begin position="100"/>
        <end position="107"/>
    </location>
    <ligand>
        <name>ATP</name>
        <dbReference type="ChEBI" id="CHEBI:30616"/>
    </ligand>
</feature>
<comment type="caution">
    <text evidence="6">The sequence shown here is derived from an EMBL/GenBank/DDBJ whole genome shotgun (WGS) entry which is preliminary data.</text>
</comment>
<reference evidence="6" key="1">
    <citation type="submission" date="2020-04" db="EMBL/GenBank/DDBJ databases">
        <authorList>
            <person name="Alioto T."/>
            <person name="Alioto T."/>
            <person name="Gomez Garrido J."/>
        </authorList>
    </citation>
    <scope>NUCLEOTIDE SEQUENCE</scope>
    <source>
        <strain evidence="6">A484AB</strain>
    </source>
</reference>
<dbReference type="Pfam" id="PF00225">
    <property type="entry name" value="Kinesin"/>
    <property type="match status" value="1"/>
</dbReference>
<dbReference type="GO" id="GO:0003777">
    <property type="term" value="F:microtubule motor activity"/>
    <property type="evidence" value="ECO:0007669"/>
    <property type="project" value="InterPro"/>
</dbReference>
<evidence type="ECO:0000313" key="6">
    <source>
        <dbReference type="EMBL" id="CAB4027557.1"/>
    </source>
</evidence>
<evidence type="ECO:0000256" key="1">
    <source>
        <dbReference type="ARBA" id="ARBA00004245"/>
    </source>
</evidence>
<dbReference type="Proteomes" id="UP001152795">
    <property type="component" value="Unassembled WGS sequence"/>
</dbReference>
<dbReference type="SUPFAM" id="SSF52540">
    <property type="entry name" value="P-loop containing nucleoside triphosphate hydrolases"/>
    <property type="match status" value="1"/>
</dbReference>
<dbReference type="OrthoDB" id="3176171at2759"/>
<keyword evidence="4" id="KW-0963">Cytoplasm</keyword>
<evidence type="ECO:0000313" key="7">
    <source>
        <dbReference type="Proteomes" id="UP001152795"/>
    </source>
</evidence>
<dbReference type="PANTHER" id="PTHR47968:SF50">
    <property type="entry name" value="KINESIN-LIKE PROTEIN"/>
    <property type="match status" value="1"/>
</dbReference>
<comment type="similarity">
    <text evidence="5">Belongs to the TRAFAC class myosin-kinesin ATPase superfamily. Kinesin family.</text>
</comment>
<accession>A0A6S7JA46</accession>
<dbReference type="GO" id="GO:0008017">
    <property type="term" value="F:microtubule binding"/>
    <property type="evidence" value="ECO:0007669"/>
    <property type="project" value="InterPro"/>
</dbReference>
<dbReference type="PROSITE" id="PS50067">
    <property type="entry name" value="KINESIN_MOTOR_2"/>
    <property type="match status" value="1"/>
</dbReference>
<dbReference type="PANTHER" id="PTHR47968">
    <property type="entry name" value="CENTROMERE PROTEIN E"/>
    <property type="match status" value="1"/>
</dbReference>
<dbReference type="InterPro" id="IPR027640">
    <property type="entry name" value="Kinesin-like_fam"/>
</dbReference>
<dbReference type="Gene3D" id="3.40.850.10">
    <property type="entry name" value="Kinesin motor domain"/>
    <property type="match status" value="1"/>
</dbReference>
<keyword evidence="7" id="KW-1185">Reference proteome</keyword>
<gene>
    <name evidence="6" type="ORF">PACLA_8A033015</name>
</gene>
<evidence type="ECO:0000256" key="3">
    <source>
        <dbReference type="ARBA" id="ARBA00022840"/>
    </source>
</evidence>
<keyword evidence="5" id="KW-0505">Motor protein</keyword>
<sequence length="252" mass="27772">MPESTAANENDNVRVVVRCRPLSKKEQTSGCKAVVNVDERTGTLSIKNEGGRPGEPNKKDFSFDRVFAPGCKQVDIYNDAARPIVESVLEGYNGTIFAYGQTGTGKTFTMEGVRSAPELRGITPNSFAHIFGHIAKMAGDVRFLVRVSYLEIYNESVRDLLGKDQNAQLEVKERPDIGVYVKDLSAYVVNNADDMDKTMTLGNKNRSVGATNMNEHSSRSHAIFTITIERSEKGADGQQHVRMGKLHMVDLA</sequence>
<proteinExistence type="inferred from homology"/>
<dbReference type="InterPro" id="IPR027417">
    <property type="entry name" value="P-loop_NTPase"/>
</dbReference>
<organism evidence="6 7">
    <name type="scientific">Paramuricea clavata</name>
    <name type="common">Red gorgonian</name>
    <name type="synonym">Violescent sea-whip</name>
    <dbReference type="NCBI Taxonomy" id="317549"/>
    <lineage>
        <taxon>Eukaryota</taxon>
        <taxon>Metazoa</taxon>
        <taxon>Cnidaria</taxon>
        <taxon>Anthozoa</taxon>
        <taxon>Octocorallia</taxon>
        <taxon>Malacalcyonacea</taxon>
        <taxon>Plexauridae</taxon>
        <taxon>Paramuricea</taxon>
    </lineage>
</organism>
<keyword evidence="2 5" id="KW-0547">Nucleotide-binding</keyword>
<dbReference type="SMART" id="SM00129">
    <property type="entry name" value="KISc"/>
    <property type="match status" value="1"/>
</dbReference>
<dbReference type="GO" id="GO:0005524">
    <property type="term" value="F:ATP binding"/>
    <property type="evidence" value="ECO:0007669"/>
    <property type="project" value="UniProtKB-UniRule"/>
</dbReference>
<name>A0A6S7JA46_PARCT</name>
<dbReference type="AlphaFoldDB" id="A0A6S7JA46"/>
<dbReference type="GO" id="GO:0005874">
    <property type="term" value="C:microtubule"/>
    <property type="evidence" value="ECO:0007669"/>
    <property type="project" value="TreeGrafter"/>
</dbReference>
<dbReference type="InterPro" id="IPR001752">
    <property type="entry name" value="Kinesin_motor_dom"/>
</dbReference>
<keyword evidence="4" id="KW-0206">Cytoskeleton</keyword>
<dbReference type="InterPro" id="IPR036961">
    <property type="entry name" value="Kinesin_motor_dom_sf"/>
</dbReference>
<keyword evidence="3 5" id="KW-0067">ATP-binding</keyword>
<feature type="non-terminal residue" evidence="6">
    <location>
        <position position="1"/>
    </location>
</feature>
<dbReference type="EMBL" id="CACRXK020014875">
    <property type="protein sequence ID" value="CAB4027557.1"/>
    <property type="molecule type" value="Genomic_DNA"/>
</dbReference>
<dbReference type="PRINTS" id="PR00380">
    <property type="entry name" value="KINESINHEAVY"/>
</dbReference>
<dbReference type="FunFam" id="3.40.850.10:FF:000249">
    <property type="entry name" value="Kif3a protein"/>
    <property type="match status" value="1"/>
</dbReference>
<evidence type="ECO:0000256" key="5">
    <source>
        <dbReference type="PROSITE-ProRule" id="PRU00283"/>
    </source>
</evidence>
<evidence type="ECO:0000256" key="2">
    <source>
        <dbReference type="ARBA" id="ARBA00022741"/>
    </source>
</evidence>